<protein>
    <submittedName>
        <fullName evidence="4">Unannotated protein</fullName>
    </submittedName>
</protein>
<dbReference type="PANTHER" id="PTHR10584:SF166">
    <property type="entry name" value="RIBOKINASE"/>
    <property type="match status" value="1"/>
</dbReference>
<reference evidence="4" key="1">
    <citation type="submission" date="2020-05" db="EMBL/GenBank/DDBJ databases">
        <authorList>
            <person name="Chiriac C."/>
            <person name="Salcher M."/>
            <person name="Ghai R."/>
            <person name="Kavagutti S V."/>
        </authorList>
    </citation>
    <scope>NUCLEOTIDE SEQUENCE</scope>
</reference>
<proteinExistence type="predicted"/>
<name>A0A6J6IL59_9ZZZZ</name>
<dbReference type="InterPro" id="IPR029056">
    <property type="entry name" value="Ribokinase-like"/>
</dbReference>
<dbReference type="Pfam" id="PF00294">
    <property type="entry name" value="PfkB"/>
    <property type="match status" value="1"/>
</dbReference>
<keyword evidence="1" id="KW-0808">Transferase</keyword>
<evidence type="ECO:0000256" key="2">
    <source>
        <dbReference type="ARBA" id="ARBA00022777"/>
    </source>
</evidence>
<accession>A0A6J6IL59</accession>
<dbReference type="GO" id="GO:0016301">
    <property type="term" value="F:kinase activity"/>
    <property type="evidence" value="ECO:0007669"/>
    <property type="project" value="UniProtKB-KW"/>
</dbReference>
<dbReference type="PANTHER" id="PTHR10584">
    <property type="entry name" value="SUGAR KINASE"/>
    <property type="match status" value="1"/>
</dbReference>
<dbReference type="EMBL" id="CAEZVJ010000030">
    <property type="protein sequence ID" value="CAB4625133.1"/>
    <property type="molecule type" value="Genomic_DNA"/>
</dbReference>
<dbReference type="InterPro" id="IPR011611">
    <property type="entry name" value="PfkB_dom"/>
</dbReference>
<evidence type="ECO:0000259" key="3">
    <source>
        <dbReference type="Pfam" id="PF00294"/>
    </source>
</evidence>
<gene>
    <name evidence="4" type="ORF">UFOPK1961_00396</name>
</gene>
<dbReference type="SUPFAM" id="SSF53613">
    <property type="entry name" value="Ribokinase-like"/>
    <property type="match status" value="1"/>
</dbReference>
<keyword evidence="2" id="KW-0418">Kinase</keyword>
<feature type="domain" description="Carbohydrate kinase PfkB" evidence="3">
    <location>
        <begin position="21"/>
        <end position="290"/>
    </location>
</feature>
<organism evidence="4">
    <name type="scientific">freshwater metagenome</name>
    <dbReference type="NCBI Taxonomy" id="449393"/>
    <lineage>
        <taxon>unclassified sequences</taxon>
        <taxon>metagenomes</taxon>
        <taxon>ecological metagenomes</taxon>
    </lineage>
</organism>
<dbReference type="AlphaFoldDB" id="A0A6J6IL59"/>
<evidence type="ECO:0000313" key="4">
    <source>
        <dbReference type="EMBL" id="CAB4625133.1"/>
    </source>
</evidence>
<sequence>MTESYAVFFGDVAQDEYYAMPYFPSGGDKVYVETLPTQFGGMVANAAAIYAHFGRRTSFSSQLNSGVLTHKLLGQLRELGVATDHVIFDENVPDSHCIIMLSGDQNIVLIPSLGITRTELTDATWEHIRGAEFLFTTLTDAIPFQRGSMRAIEVLAELRRDGTLVAMDIDVFNPENHSSGLIEQCDILFMNALGHQRFVESGNDIAAVLAAGASAIVVTLDSGGCHVYTSGGLEHIAGHVVPVIDVTGAGDTFSSSFMFAYTTTRDPFESARFANAAAAMSVGKVGARGGMTSETDVRAFLAERKA</sequence>
<evidence type="ECO:0000256" key="1">
    <source>
        <dbReference type="ARBA" id="ARBA00022679"/>
    </source>
</evidence>
<dbReference type="Gene3D" id="3.40.1190.20">
    <property type="match status" value="1"/>
</dbReference>